<proteinExistence type="predicted"/>
<protein>
    <submittedName>
        <fullName evidence="1">Cytochrome c-type biogenesis domain protein</fullName>
    </submittedName>
</protein>
<evidence type="ECO:0000313" key="2">
    <source>
        <dbReference type="Proteomes" id="UP000244334"/>
    </source>
</evidence>
<dbReference type="AlphaFoldDB" id="A0A328TL88"/>
<evidence type="ECO:0000313" key="1">
    <source>
        <dbReference type="EMBL" id="RAP70173.1"/>
    </source>
</evidence>
<sequence length="56" mass="6071">MLLLPADDRRVVMIPRSTRYRSACVFHVMVAPIRSLATGVRAECGHAVCRAAADGC</sequence>
<keyword evidence="2" id="KW-1185">Reference proteome</keyword>
<dbReference type="EMBL" id="LJAM02000436">
    <property type="protein sequence ID" value="RAP70173.1"/>
    <property type="molecule type" value="Genomic_DNA"/>
</dbReference>
<dbReference type="Proteomes" id="UP000244334">
    <property type="component" value="Unassembled WGS sequence"/>
</dbReference>
<accession>A0A328TL88</accession>
<organism evidence="1 2">
    <name type="scientific">Candidatus Erwinia dacicola</name>
    <dbReference type="NCBI Taxonomy" id="252393"/>
    <lineage>
        <taxon>Bacteria</taxon>
        <taxon>Pseudomonadati</taxon>
        <taxon>Pseudomonadota</taxon>
        <taxon>Gammaproteobacteria</taxon>
        <taxon>Enterobacterales</taxon>
        <taxon>Erwiniaceae</taxon>
        <taxon>Erwinia</taxon>
    </lineage>
</organism>
<reference evidence="1" key="1">
    <citation type="submission" date="2018-04" db="EMBL/GenBank/DDBJ databases">
        <title>Genomes of the Obligate Erwinia dacicola and Facultative Enterobacter sp. OLF Endosymbionts of the Olive Fruit fly, Bactrocera oleae.</title>
        <authorList>
            <person name="Estes A.M."/>
            <person name="Hearn D.J."/>
            <person name="Agarwal S."/>
            <person name="Pierson E.A."/>
            <person name="Dunning-Hotopp J.C."/>
        </authorList>
    </citation>
    <scope>NUCLEOTIDE SEQUENCE [LARGE SCALE GENOMIC DNA]</scope>
    <source>
        <strain evidence="1">Oroville</strain>
    </source>
</reference>
<gene>
    <name evidence="1" type="ORF">ACZ87_03025</name>
</gene>
<name>A0A328TL88_9GAMM</name>
<comment type="caution">
    <text evidence="1">The sequence shown here is derived from an EMBL/GenBank/DDBJ whole genome shotgun (WGS) entry which is preliminary data.</text>
</comment>